<evidence type="ECO:0000259" key="2">
    <source>
        <dbReference type="Pfam" id="PF00005"/>
    </source>
</evidence>
<evidence type="ECO:0000313" key="4">
    <source>
        <dbReference type="Proteomes" id="UP000031838"/>
    </source>
</evidence>
<dbReference type="GO" id="GO:0034040">
    <property type="term" value="F:ATPase-coupled lipid transmembrane transporter activity"/>
    <property type="evidence" value="ECO:0007669"/>
    <property type="project" value="TreeGrafter"/>
</dbReference>
<dbReference type="GO" id="GO:0016887">
    <property type="term" value="F:ATP hydrolysis activity"/>
    <property type="evidence" value="ECO:0007669"/>
    <property type="project" value="InterPro"/>
</dbReference>
<dbReference type="PANTHER" id="PTHR24221:SF654">
    <property type="entry name" value="ATP-BINDING CASSETTE SUB-FAMILY B MEMBER 6"/>
    <property type="match status" value="1"/>
</dbReference>
<dbReference type="KEGG" id="bgp:BGL_2c09460"/>
<dbReference type="GO" id="GO:0005524">
    <property type="term" value="F:ATP binding"/>
    <property type="evidence" value="ECO:0007669"/>
    <property type="project" value="InterPro"/>
</dbReference>
<protein>
    <submittedName>
        <fullName evidence="3">Putative ABC-transporter ATP binding protein</fullName>
    </submittedName>
</protein>
<dbReference type="Gene3D" id="3.40.50.300">
    <property type="entry name" value="P-loop containing nucleotide triphosphate hydrolases"/>
    <property type="match status" value="1"/>
</dbReference>
<dbReference type="SUPFAM" id="SSF52540">
    <property type="entry name" value="P-loop containing nucleoside triphosphate hydrolases"/>
    <property type="match status" value="1"/>
</dbReference>
<dbReference type="RefSeq" id="WP_042627557.1">
    <property type="nucleotide sequence ID" value="NZ_CP002581.1"/>
</dbReference>
<feature type="compositionally biased region" description="Gly residues" evidence="1">
    <location>
        <begin position="142"/>
        <end position="152"/>
    </location>
</feature>
<dbReference type="PANTHER" id="PTHR24221">
    <property type="entry name" value="ATP-BINDING CASSETTE SUB-FAMILY B"/>
    <property type="match status" value="1"/>
</dbReference>
<dbReference type="InterPro" id="IPR027417">
    <property type="entry name" value="P-loop_NTPase"/>
</dbReference>
<evidence type="ECO:0000313" key="3">
    <source>
        <dbReference type="EMBL" id="AJK49024.1"/>
    </source>
</evidence>
<organism evidence="3 4">
    <name type="scientific">Burkholderia plantarii</name>
    <dbReference type="NCBI Taxonomy" id="41899"/>
    <lineage>
        <taxon>Bacteria</taxon>
        <taxon>Pseudomonadati</taxon>
        <taxon>Pseudomonadota</taxon>
        <taxon>Betaproteobacteria</taxon>
        <taxon>Burkholderiales</taxon>
        <taxon>Burkholderiaceae</taxon>
        <taxon>Burkholderia</taxon>
    </lineage>
</organism>
<dbReference type="Proteomes" id="UP000031838">
    <property type="component" value="Chromosome 2"/>
</dbReference>
<dbReference type="HOGENOM" id="CLU_1369931_0_0_4"/>
<feature type="domain" description="ABC transporter" evidence="2">
    <location>
        <begin position="13"/>
        <end position="62"/>
    </location>
</feature>
<dbReference type="InterPro" id="IPR003439">
    <property type="entry name" value="ABC_transporter-like_ATP-bd"/>
</dbReference>
<feature type="region of interest" description="Disordered" evidence="1">
    <location>
        <begin position="142"/>
        <end position="174"/>
    </location>
</feature>
<sequence length="199" mass="21373">MPTCWRSRAVRCEEFVARLPQSWPTRLGEIGGRLSGRERQRISIARAPLKNASIVCLDEPTAALDVEGELAVQQAVGVPVRERTVIVIAHRPPTSVGADRIFVIDGGRLVQQGRHEPPPRAGGRHRAMWMAQRRASAHASRLGGGAVQGGGSEQRAGGCRDDRAMPAAARPRRRRVRAAARAAGAAGTIPRQAMFSSDG</sequence>
<gene>
    <name evidence="3" type="ORF">BGL_2c09460</name>
</gene>
<reference evidence="3 4" key="2">
    <citation type="journal article" date="2016" name="Appl. Microbiol. Biotechnol.">
        <title>Mutations improving production and secretion of extracellular lipase by Burkholderia glumae PG1.</title>
        <authorList>
            <person name="Knapp A."/>
            <person name="Voget S."/>
            <person name="Gao R."/>
            <person name="Zaburannyi N."/>
            <person name="Krysciak D."/>
            <person name="Breuer M."/>
            <person name="Hauer B."/>
            <person name="Streit W.R."/>
            <person name="Muller R."/>
            <person name="Daniel R."/>
            <person name="Jaeger K.E."/>
        </authorList>
    </citation>
    <scope>NUCLEOTIDE SEQUENCE [LARGE SCALE GENOMIC DNA]</scope>
    <source>
        <strain evidence="3 4">PG1</strain>
    </source>
</reference>
<dbReference type="Pfam" id="PF00005">
    <property type="entry name" value="ABC_tran"/>
    <property type="match status" value="1"/>
</dbReference>
<name>A0A0B6S3N2_BURPL</name>
<proteinExistence type="predicted"/>
<dbReference type="AlphaFoldDB" id="A0A0B6S3N2"/>
<dbReference type="InterPro" id="IPR039421">
    <property type="entry name" value="Type_1_exporter"/>
</dbReference>
<dbReference type="EMBL" id="CP002581">
    <property type="protein sequence ID" value="AJK49024.1"/>
    <property type="molecule type" value="Genomic_DNA"/>
</dbReference>
<keyword evidence="4" id="KW-1185">Reference proteome</keyword>
<evidence type="ECO:0000256" key="1">
    <source>
        <dbReference type="SAM" id="MobiDB-lite"/>
    </source>
</evidence>
<reference evidence="4" key="1">
    <citation type="submission" date="2011-03" db="EMBL/GenBank/DDBJ databases">
        <authorList>
            <person name="Voget S."/>
            <person name="Streit W.R."/>
            <person name="Jaeger K.E."/>
            <person name="Daniel R."/>
        </authorList>
    </citation>
    <scope>NUCLEOTIDE SEQUENCE [LARGE SCALE GENOMIC DNA]</scope>
    <source>
        <strain evidence="4">PG1</strain>
    </source>
</reference>
<accession>A0A0B6S3N2</accession>